<keyword evidence="2" id="KW-1185">Reference proteome</keyword>
<evidence type="ECO:0000313" key="1">
    <source>
        <dbReference type="EMBL" id="KYG63139.1"/>
    </source>
</evidence>
<organism evidence="1 2">
    <name type="scientific">Bdellovibrio bacteriovorus</name>
    <dbReference type="NCBI Taxonomy" id="959"/>
    <lineage>
        <taxon>Bacteria</taxon>
        <taxon>Pseudomonadati</taxon>
        <taxon>Bdellovibrionota</taxon>
        <taxon>Bdellovibrionia</taxon>
        <taxon>Bdellovibrionales</taxon>
        <taxon>Pseudobdellovibrionaceae</taxon>
        <taxon>Bdellovibrio</taxon>
    </lineage>
</organism>
<reference evidence="1 2" key="1">
    <citation type="submission" date="2016-03" db="EMBL/GenBank/DDBJ databases">
        <authorList>
            <person name="Ploux O."/>
        </authorList>
    </citation>
    <scope>NUCLEOTIDE SEQUENCE [LARGE SCALE GENOMIC DNA]</scope>
    <source>
        <strain evidence="1 2">R0</strain>
    </source>
</reference>
<accession>A0A150WI24</accession>
<protein>
    <submittedName>
        <fullName evidence="1">Uncharacterized protein</fullName>
    </submittedName>
</protein>
<evidence type="ECO:0000313" key="2">
    <source>
        <dbReference type="Proteomes" id="UP000075320"/>
    </source>
</evidence>
<proteinExistence type="predicted"/>
<dbReference type="RefSeq" id="WP_061836214.1">
    <property type="nucleotide sequence ID" value="NZ_LUKE01000004.1"/>
</dbReference>
<name>A0A150WI24_BDEBC</name>
<sequence length="352" mass="40852">MKHKSLRLGYDVTMEKGTTWKPLKVQFWTQEESYKKFQASEPFKYMADALTALSMIKLNHFIKSPVATPHMDYNFATEAWKALEPHCELYERSHQRTRALQTQLAVVNPEICKEFENHFNEQFETVLKPWGLDLTAIGPLLDTFAWFEGKIGGPLLYNFGLNFSKPFMDKLHTLYSFLYHLRSLVAVDHNAHVEDHSHEGLRIDAITDYLPRAEYVVNDALLYWNFKKFSQPFSGPKTPEGRVEKLFVGPMEKAFHKYSHHACHLVDNLPPSFIASLNPIELEEAFYLVQMDWLLGSPAGLLFKIREEIFGLQNGYEKIFWKDVEPQYHGKQVALHLCCELTEENIFGKKSA</sequence>
<comment type="caution">
    <text evidence="1">The sequence shown here is derived from an EMBL/GenBank/DDBJ whole genome shotgun (WGS) entry which is preliminary data.</text>
</comment>
<dbReference type="OrthoDB" id="5289214at2"/>
<dbReference type="EMBL" id="LUKE01000004">
    <property type="protein sequence ID" value="KYG63139.1"/>
    <property type="molecule type" value="Genomic_DNA"/>
</dbReference>
<gene>
    <name evidence="1" type="ORF">AZI86_15630</name>
</gene>
<dbReference type="AlphaFoldDB" id="A0A150WI24"/>
<dbReference type="Proteomes" id="UP000075320">
    <property type="component" value="Unassembled WGS sequence"/>
</dbReference>